<keyword evidence="2 8" id="KW-0813">Transport</keyword>
<evidence type="ECO:0000256" key="1">
    <source>
        <dbReference type="ARBA" id="ARBA00004429"/>
    </source>
</evidence>
<dbReference type="InterPro" id="IPR050366">
    <property type="entry name" value="BP-dependent_transpt_permease"/>
</dbReference>
<name>A0A1I3YCR9_9GAMM</name>
<evidence type="ECO:0000313" key="11">
    <source>
        <dbReference type="Proteomes" id="UP000198841"/>
    </source>
</evidence>
<proteinExistence type="inferred from homology"/>
<feature type="transmembrane region" description="Helical" evidence="8">
    <location>
        <begin position="150"/>
        <end position="170"/>
    </location>
</feature>
<dbReference type="Pfam" id="PF00528">
    <property type="entry name" value="BPD_transp_1"/>
    <property type="match status" value="1"/>
</dbReference>
<evidence type="ECO:0000256" key="3">
    <source>
        <dbReference type="ARBA" id="ARBA00022475"/>
    </source>
</evidence>
<dbReference type="EMBL" id="FOSD01000006">
    <property type="protein sequence ID" value="SFK29605.1"/>
    <property type="molecule type" value="Genomic_DNA"/>
</dbReference>
<dbReference type="PROSITE" id="PS50928">
    <property type="entry name" value="ABC_TM1"/>
    <property type="match status" value="1"/>
</dbReference>
<dbReference type="InterPro" id="IPR025966">
    <property type="entry name" value="OppC_N"/>
</dbReference>
<evidence type="ECO:0000256" key="7">
    <source>
        <dbReference type="ARBA" id="ARBA00023136"/>
    </source>
</evidence>
<sequence>MTDSVNKSPALPASRSLRAWLRDPAPQSPLQAQVQLMWIQWRRFCANHSALFGLLVLLVIIAAALLAPWIASHDIYAQNLALRLQPANAEHWLGTDELGRDIYSRLLYGARITLYIAGLTALIITPLGLLVGTTAGYLGGWVDTVLMRLVDIFLAFPSLILALAFVAALGPGIENAIIAISLSSWPPIARLARAETLAIRKMDYIAAVRLQGASSWHIIVRHIVPMCLPSVVVRVTLNMAAIILTAAGLGFLGLGAQAPSPEWGAMLASGREFMLNNGWVAAIPGLAILFTSLAFNLLGDGLRDVMDIRHD</sequence>
<feature type="transmembrane region" description="Helical" evidence="8">
    <location>
        <begin position="112"/>
        <end position="138"/>
    </location>
</feature>
<dbReference type="PANTHER" id="PTHR43386:SF1">
    <property type="entry name" value="D,D-DIPEPTIDE TRANSPORT SYSTEM PERMEASE PROTEIN DDPC-RELATED"/>
    <property type="match status" value="1"/>
</dbReference>
<dbReference type="CDD" id="cd06261">
    <property type="entry name" value="TM_PBP2"/>
    <property type="match status" value="1"/>
</dbReference>
<dbReference type="InterPro" id="IPR035906">
    <property type="entry name" value="MetI-like_sf"/>
</dbReference>
<evidence type="ECO:0000256" key="4">
    <source>
        <dbReference type="ARBA" id="ARBA00022519"/>
    </source>
</evidence>
<feature type="transmembrane region" description="Helical" evidence="8">
    <location>
        <begin position="50"/>
        <end position="71"/>
    </location>
</feature>
<keyword evidence="4" id="KW-0997">Cell inner membrane</keyword>
<keyword evidence="7 8" id="KW-0472">Membrane</keyword>
<evidence type="ECO:0000256" key="2">
    <source>
        <dbReference type="ARBA" id="ARBA00022448"/>
    </source>
</evidence>
<dbReference type="SUPFAM" id="SSF161098">
    <property type="entry name" value="MetI-like"/>
    <property type="match status" value="1"/>
</dbReference>
<keyword evidence="3" id="KW-1003">Cell membrane</keyword>
<comment type="subcellular location">
    <subcellularLocation>
        <location evidence="1">Cell inner membrane</location>
        <topology evidence="1">Multi-pass membrane protein</topology>
    </subcellularLocation>
    <subcellularLocation>
        <location evidence="8">Cell membrane</location>
        <topology evidence="8">Multi-pass membrane protein</topology>
    </subcellularLocation>
</comment>
<accession>A0A1I3YCR9</accession>
<comment type="similarity">
    <text evidence="8">Belongs to the binding-protein-dependent transport system permease family.</text>
</comment>
<dbReference type="Gene3D" id="1.10.3720.10">
    <property type="entry name" value="MetI-like"/>
    <property type="match status" value="1"/>
</dbReference>
<feature type="transmembrane region" description="Helical" evidence="8">
    <location>
        <begin position="231"/>
        <end position="258"/>
    </location>
</feature>
<organism evidence="10 11">
    <name type="scientific">Candidatus Pantoea symbiotica</name>
    <dbReference type="NCBI Taxonomy" id="1884370"/>
    <lineage>
        <taxon>Bacteria</taxon>
        <taxon>Pseudomonadati</taxon>
        <taxon>Pseudomonadota</taxon>
        <taxon>Gammaproteobacteria</taxon>
        <taxon>Enterobacterales</taxon>
        <taxon>Erwiniaceae</taxon>
        <taxon>Pantoea</taxon>
    </lineage>
</organism>
<feature type="domain" description="ABC transmembrane type-1" evidence="9">
    <location>
        <begin position="110"/>
        <end position="299"/>
    </location>
</feature>
<dbReference type="Pfam" id="PF12911">
    <property type="entry name" value="OppC_N"/>
    <property type="match status" value="1"/>
</dbReference>
<evidence type="ECO:0000256" key="8">
    <source>
        <dbReference type="RuleBase" id="RU363032"/>
    </source>
</evidence>
<evidence type="ECO:0000256" key="5">
    <source>
        <dbReference type="ARBA" id="ARBA00022692"/>
    </source>
</evidence>
<evidence type="ECO:0000313" key="10">
    <source>
        <dbReference type="EMBL" id="SFK29605.1"/>
    </source>
</evidence>
<dbReference type="Proteomes" id="UP000198841">
    <property type="component" value="Unassembled WGS sequence"/>
</dbReference>
<keyword evidence="5 8" id="KW-0812">Transmembrane</keyword>
<dbReference type="RefSeq" id="WP_008106783.1">
    <property type="nucleotide sequence ID" value="NZ_FOSD01000006.1"/>
</dbReference>
<dbReference type="InterPro" id="IPR000515">
    <property type="entry name" value="MetI-like"/>
</dbReference>
<comment type="caution">
    <text evidence="10">The sequence shown here is derived from an EMBL/GenBank/DDBJ whole genome shotgun (WGS) entry which is preliminary data.</text>
</comment>
<gene>
    <name evidence="10" type="ORF">SAMN05518863_1065</name>
</gene>
<reference evidence="10 11" key="1">
    <citation type="submission" date="2016-10" db="EMBL/GenBank/DDBJ databases">
        <authorList>
            <person name="Varghese N."/>
            <person name="Submissions S."/>
        </authorList>
    </citation>
    <scope>NUCLEOTIDE SEQUENCE [LARGE SCALE GENOMIC DNA]</scope>
    <source>
        <strain evidence="10 11">YR512</strain>
    </source>
</reference>
<keyword evidence="11" id="KW-1185">Reference proteome</keyword>
<protein>
    <submittedName>
        <fullName evidence="10">Peptide/nickel transport system permease protein</fullName>
    </submittedName>
</protein>
<feature type="transmembrane region" description="Helical" evidence="8">
    <location>
        <begin position="278"/>
        <end position="299"/>
    </location>
</feature>
<keyword evidence="6 8" id="KW-1133">Transmembrane helix</keyword>
<evidence type="ECO:0000256" key="6">
    <source>
        <dbReference type="ARBA" id="ARBA00022989"/>
    </source>
</evidence>
<evidence type="ECO:0000259" key="9">
    <source>
        <dbReference type="PROSITE" id="PS50928"/>
    </source>
</evidence>
<dbReference type="PANTHER" id="PTHR43386">
    <property type="entry name" value="OLIGOPEPTIDE TRANSPORT SYSTEM PERMEASE PROTEIN APPC"/>
    <property type="match status" value="1"/>
</dbReference>